<proteinExistence type="predicted"/>
<gene>
    <name evidence="1" type="ORF">S01H1_72867</name>
</gene>
<accession>X0YPS5</accession>
<feature type="non-terminal residue" evidence="1">
    <location>
        <position position="1"/>
    </location>
</feature>
<evidence type="ECO:0000313" key="1">
    <source>
        <dbReference type="EMBL" id="GAG38716.1"/>
    </source>
</evidence>
<dbReference type="AlphaFoldDB" id="X0YPS5"/>
<reference evidence="1" key="1">
    <citation type="journal article" date="2014" name="Front. Microbiol.">
        <title>High frequency of phylogenetically diverse reductive dehalogenase-homologous genes in deep subseafloor sedimentary metagenomes.</title>
        <authorList>
            <person name="Kawai M."/>
            <person name="Futagami T."/>
            <person name="Toyoda A."/>
            <person name="Takaki Y."/>
            <person name="Nishi S."/>
            <person name="Hori S."/>
            <person name="Arai W."/>
            <person name="Tsubouchi T."/>
            <person name="Morono Y."/>
            <person name="Uchiyama I."/>
            <person name="Ito T."/>
            <person name="Fujiyama A."/>
            <person name="Inagaki F."/>
            <person name="Takami H."/>
        </authorList>
    </citation>
    <scope>NUCLEOTIDE SEQUENCE</scope>
    <source>
        <strain evidence="1">Expedition CK06-06</strain>
    </source>
</reference>
<protein>
    <submittedName>
        <fullName evidence="1">Uncharacterized protein</fullName>
    </submittedName>
</protein>
<comment type="caution">
    <text evidence="1">The sequence shown here is derived from an EMBL/GenBank/DDBJ whole genome shotgun (WGS) entry which is preliminary data.</text>
</comment>
<dbReference type="EMBL" id="BARS01048643">
    <property type="protein sequence ID" value="GAG38716.1"/>
    <property type="molecule type" value="Genomic_DNA"/>
</dbReference>
<name>X0YPS5_9ZZZZ</name>
<organism evidence="1">
    <name type="scientific">marine sediment metagenome</name>
    <dbReference type="NCBI Taxonomy" id="412755"/>
    <lineage>
        <taxon>unclassified sequences</taxon>
        <taxon>metagenomes</taxon>
        <taxon>ecological metagenomes</taxon>
    </lineage>
</organism>
<sequence>SAWVHMRISVGQLKTQIAYLEKQVEEEKSSNKENYALIREDVKSIFKILTEIKVKIGNP</sequence>